<dbReference type="PROSITE" id="PS50850">
    <property type="entry name" value="MFS"/>
    <property type="match status" value="1"/>
</dbReference>
<evidence type="ECO:0000256" key="3">
    <source>
        <dbReference type="ARBA" id="ARBA00022989"/>
    </source>
</evidence>
<feature type="transmembrane region" description="Helical" evidence="5">
    <location>
        <begin position="298"/>
        <end position="322"/>
    </location>
</feature>
<dbReference type="RefSeq" id="WP_183393047.1">
    <property type="nucleotide sequence ID" value="NZ_JACHVY010000008.1"/>
</dbReference>
<gene>
    <name evidence="7" type="ORF">FHR75_004276</name>
</gene>
<evidence type="ECO:0000313" key="7">
    <source>
        <dbReference type="EMBL" id="MBB2903434.1"/>
    </source>
</evidence>
<evidence type="ECO:0000256" key="4">
    <source>
        <dbReference type="ARBA" id="ARBA00023136"/>
    </source>
</evidence>
<evidence type="ECO:0000256" key="1">
    <source>
        <dbReference type="ARBA" id="ARBA00004651"/>
    </source>
</evidence>
<dbReference type="InterPro" id="IPR011701">
    <property type="entry name" value="MFS"/>
</dbReference>
<keyword evidence="2 5" id="KW-0812">Transmembrane</keyword>
<name>A0A7W4TQW8_KINRA</name>
<evidence type="ECO:0000256" key="5">
    <source>
        <dbReference type="SAM" id="Phobius"/>
    </source>
</evidence>
<feature type="transmembrane region" description="Helical" evidence="5">
    <location>
        <begin position="165"/>
        <end position="183"/>
    </location>
</feature>
<keyword evidence="4 5" id="KW-0472">Membrane</keyword>
<evidence type="ECO:0000259" key="6">
    <source>
        <dbReference type="PROSITE" id="PS50850"/>
    </source>
</evidence>
<feature type="transmembrane region" description="Helical" evidence="5">
    <location>
        <begin position="273"/>
        <end position="292"/>
    </location>
</feature>
<dbReference type="AlphaFoldDB" id="A0A7W4TQW8"/>
<feature type="domain" description="Major facilitator superfamily (MFS) profile" evidence="6">
    <location>
        <begin position="9"/>
        <end position="404"/>
    </location>
</feature>
<organism evidence="7 8">
    <name type="scientific">Kineococcus radiotolerans</name>
    <dbReference type="NCBI Taxonomy" id="131568"/>
    <lineage>
        <taxon>Bacteria</taxon>
        <taxon>Bacillati</taxon>
        <taxon>Actinomycetota</taxon>
        <taxon>Actinomycetes</taxon>
        <taxon>Kineosporiales</taxon>
        <taxon>Kineosporiaceae</taxon>
        <taxon>Kineococcus</taxon>
    </lineage>
</organism>
<keyword evidence="3 5" id="KW-1133">Transmembrane helix</keyword>
<feature type="transmembrane region" description="Helical" evidence="5">
    <location>
        <begin position="76"/>
        <end position="93"/>
    </location>
</feature>
<reference evidence="7 8" key="2">
    <citation type="submission" date="2020-08" db="EMBL/GenBank/DDBJ databases">
        <authorList>
            <person name="Partida-Martinez L."/>
            <person name="Huntemann M."/>
            <person name="Clum A."/>
            <person name="Wang J."/>
            <person name="Palaniappan K."/>
            <person name="Ritter S."/>
            <person name="Chen I.-M."/>
            <person name="Stamatis D."/>
            <person name="Reddy T."/>
            <person name="O'Malley R."/>
            <person name="Daum C."/>
            <person name="Shapiro N."/>
            <person name="Ivanova N."/>
            <person name="Kyrpides N."/>
            <person name="Woyke T."/>
        </authorList>
    </citation>
    <scope>NUCLEOTIDE SEQUENCE [LARGE SCALE GENOMIC DNA]</scope>
    <source>
        <strain evidence="7 8">AS2.23</strain>
    </source>
</reference>
<feature type="transmembrane region" description="Helical" evidence="5">
    <location>
        <begin position="41"/>
        <end position="64"/>
    </location>
</feature>
<accession>A0A7W4TQW8</accession>
<dbReference type="EMBL" id="JACHVY010000008">
    <property type="protein sequence ID" value="MBB2903434.1"/>
    <property type="molecule type" value="Genomic_DNA"/>
</dbReference>
<comment type="caution">
    <text evidence="7">The sequence shown here is derived from an EMBL/GenBank/DDBJ whole genome shotgun (WGS) entry which is preliminary data.</text>
</comment>
<reference evidence="7 8" key="1">
    <citation type="submission" date="2020-08" db="EMBL/GenBank/DDBJ databases">
        <title>The Agave Microbiome: Exploring the role of microbial communities in plant adaptations to desert environments.</title>
        <authorList>
            <person name="Partida-Martinez L.P."/>
        </authorList>
    </citation>
    <scope>NUCLEOTIDE SEQUENCE [LARGE SCALE GENOMIC DNA]</scope>
    <source>
        <strain evidence="7 8">AS2.23</strain>
    </source>
</reference>
<dbReference type="Pfam" id="PF07690">
    <property type="entry name" value="MFS_1"/>
    <property type="match status" value="1"/>
</dbReference>
<dbReference type="GO" id="GO:0005886">
    <property type="term" value="C:plasma membrane"/>
    <property type="evidence" value="ECO:0007669"/>
    <property type="project" value="UniProtKB-SubCell"/>
</dbReference>
<dbReference type="InterPro" id="IPR036259">
    <property type="entry name" value="MFS_trans_sf"/>
</dbReference>
<sequence length="404" mass="39832">MRDPATGRRDLTVAMACIVTGLWASSAPAVLYPSFQAELGLGFVGTTALFALHPVVLVAGLLLTGGISDRFGRSRTLAAGLALVALGAAVSTLPAGTPALFASGALEGFGVSLVLPAANAQLGDVLGVRAQGARLAGTVNACAAAAGTVAAFLVGAAFVDASAAGLAQWPIALGAATLVLVCLRADDRERGSAPGTPAALPALPAVQLRTPFWVGAGVGAIGYAVAAVFLSLGAHLGSDLTGGGALTAAACLATFPLASALVPWFTVTLSERASIVLGGRAGAAGTSALLLVDRGGQVVLTLAALTAGAGFGLLTRAGAALVHATVPTGRRADGLATSSITSYSTQAATALVAGRAAQDLGLPGALAVLTRLSRCSRSVRCPRPGCCVSPERGSRPRRRHRAAP</sequence>
<evidence type="ECO:0000256" key="2">
    <source>
        <dbReference type="ARBA" id="ARBA00022692"/>
    </source>
</evidence>
<feature type="transmembrane region" description="Helical" evidence="5">
    <location>
        <begin position="99"/>
        <end position="118"/>
    </location>
</feature>
<proteinExistence type="predicted"/>
<feature type="transmembrane region" description="Helical" evidence="5">
    <location>
        <begin position="212"/>
        <end position="232"/>
    </location>
</feature>
<comment type="subcellular location">
    <subcellularLocation>
        <location evidence="1">Cell membrane</location>
        <topology evidence="1">Multi-pass membrane protein</topology>
    </subcellularLocation>
</comment>
<dbReference type="SUPFAM" id="SSF103473">
    <property type="entry name" value="MFS general substrate transporter"/>
    <property type="match status" value="1"/>
</dbReference>
<feature type="transmembrane region" description="Helical" evidence="5">
    <location>
        <begin position="139"/>
        <end position="159"/>
    </location>
</feature>
<dbReference type="GO" id="GO:0022857">
    <property type="term" value="F:transmembrane transporter activity"/>
    <property type="evidence" value="ECO:0007669"/>
    <property type="project" value="InterPro"/>
</dbReference>
<protein>
    <recommendedName>
        <fullName evidence="6">Major facilitator superfamily (MFS) profile domain-containing protein</fullName>
    </recommendedName>
</protein>
<feature type="transmembrane region" description="Helical" evidence="5">
    <location>
        <begin position="244"/>
        <end position="266"/>
    </location>
</feature>
<evidence type="ECO:0000313" key="8">
    <source>
        <dbReference type="Proteomes" id="UP000533269"/>
    </source>
</evidence>
<dbReference type="Gene3D" id="1.20.1250.20">
    <property type="entry name" value="MFS general substrate transporter like domains"/>
    <property type="match status" value="1"/>
</dbReference>
<dbReference type="InterPro" id="IPR020846">
    <property type="entry name" value="MFS_dom"/>
</dbReference>
<dbReference type="Proteomes" id="UP000533269">
    <property type="component" value="Unassembled WGS sequence"/>
</dbReference>
<feature type="transmembrane region" description="Helical" evidence="5">
    <location>
        <begin position="12"/>
        <end position="35"/>
    </location>
</feature>